<name>A0ABX1Z7K3_9BACL</name>
<evidence type="ECO:0000313" key="2">
    <source>
        <dbReference type="Proteomes" id="UP000658690"/>
    </source>
</evidence>
<comment type="caution">
    <text evidence="1">The sequence shown here is derived from an EMBL/GenBank/DDBJ whole genome shotgun (WGS) entry which is preliminary data.</text>
</comment>
<dbReference type="EMBL" id="WHOC01000142">
    <property type="protein sequence ID" value="NOU89157.1"/>
    <property type="molecule type" value="Genomic_DNA"/>
</dbReference>
<sequence>MLIGVSVLALSILIACYEIPKLWKQGCKKEVGIYCTLMLLGNVMATLKGMNKELPNPADWITFLMVPFTKILLHIGLLKL</sequence>
<organism evidence="1 2">
    <name type="scientific">Paenibacillus germinis</name>
    <dbReference type="NCBI Taxonomy" id="2654979"/>
    <lineage>
        <taxon>Bacteria</taxon>
        <taxon>Bacillati</taxon>
        <taxon>Bacillota</taxon>
        <taxon>Bacilli</taxon>
        <taxon>Bacillales</taxon>
        <taxon>Paenibacillaceae</taxon>
        <taxon>Paenibacillus</taxon>
    </lineage>
</organism>
<dbReference type="Proteomes" id="UP000658690">
    <property type="component" value="Unassembled WGS sequence"/>
</dbReference>
<protein>
    <submittedName>
        <fullName evidence="1">Uncharacterized protein</fullName>
    </submittedName>
</protein>
<gene>
    <name evidence="1" type="ORF">GC102_25905</name>
</gene>
<dbReference type="RefSeq" id="WP_171692121.1">
    <property type="nucleotide sequence ID" value="NZ_WHOC01000142.1"/>
</dbReference>
<proteinExistence type="predicted"/>
<accession>A0ABX1Z7K3</accession>
<keyword evidence="2" id="KW-1185">Reference proteome</keyword>
<reference evidence="1 2" key="1">
    <citation type="submission" date="2019-10" db="EMBL/GenBank/DDBJ databases">
        <title>Description of Paenibacillus choica sp. nov.</title>
        <authorList>
            <person name="Carlier A."/>
            <person name="Qi S."/>
        </authorList>
    </citation>
    <scope>NUCLEOTIDE SEQUENCE [LARGE SCALE GENOMIC DNA]</scope>
    <source>
        <strain evidence="1 2">LMG 31460</strain>
    </source>
</reference>
<evidence type="ECO:0000313" key="1">
    <source>
        <dbReference type="EMBL" id="NOU89157.1"/>
    </source>
</evidence>